<proteinExistence type="predicted"/>
<reference evidence="1 2" key="1">
    <citation type="submission" date="2018-03" db="EMBL/GenBank/DDBJ databases">
        <title>Diversity of bacteria associated with corn roots inoculated with woodland soils in Canada, and Description of Pseudomonas aylmerense sp. nov.</title>
        <authorList>
            <person name="Tambong J.T."/>
            <person name="Xu R."/>
            <person name="Tchagang C."/>
        </authorList>
    </citation>
    <scope>NUCLEOTIDE SEQUENCE [LARGE SCALE GENOMIC DNA]</scope>
    <source>
        <strain evidence="1 2">S1E44</strain>
    </source>
</reference>
<gene>
    <name evidence="1" type="ORF">C9382_09370</name>
</gene>
<organism evidence="1 2">
    <name type="scientific">Pseudomonas aylmerensis</name>
    <dbReference type="NCBI Taxonomy" id="1869229"/>
    <lineage>
        <taxon>Bacteria</taxon>
        <taxon>Pseudomonadati</taxon>
        <taxon>Pseudomonadota</taxon>
        <taxon>Gammaproteobacteria</taxon>
        <taxon>Pseudomonadales</taxon>
        <taxon>Pseudomonadaceae</taxon>
        <taxon>Pseudomonas</taxon>
    </lineage>
</organism>
<evidence type="ECO:0000313" key="2">
    <source>
        <dbReference type="Proteomes" id="UP000240571"/>
    </source>
</evidence>
<sequence>ILQQPHLLSSDYFQKFSKISSTTSTTSTTCASDLSLAGGEFYSVTRCCQHLFFSAFDREDRNVNRAKQHCSTNSFWASMN</sequence>
<comment type="caution">
    <text evidence="1">The sequence shown here is derived from an EMBL/GenBank/DDBJ whole genome shotgun (WGS) entry which is preliminary data.</text>
</comment>
<name>A0A2T4G3U5_9PSED</name>
<accession>A0A2T4G3U5</accession>
<evidence type="ECO:0000313" key="1">
    <source>
        <dbReference type="EMBL" id="PTC30339.1"/>
    </source>
</evidence>
<dbReference type="Proteomes" id="UP000240571">
    <property type="component" value="Unassembled WGS sequence"/>
</dbReference>
<dbReference type="AlphaFoldDB" id="A0A2T4G3U5"/>
<protein>
    <submittedName>
        <fullName evidence="1">Uncharacterized protein</fullName>
    </submittedName>
</protein>
<feature type="non-terminal residue" evidence="1">
    <location>
        <position position="1"/>
    </location>
</feature>
<dbReference type="EMBL" id="PYWW01000020">
    <property type="protein sequence ID" value="PTC30339.1"/>
    <property type="molecule type" value="Genomic_DNA"/>
</dbReference>